<reference evidence="7 8" key="1">
    <citation type="submission" date="2021-03" db="EMBL/GenBank/DDBJ databases">
        <title>Sequencing the genomes of 1000 actinobacteria strains.</title>
        <authorList>
            <person name="Klenk H.-P."/>
        </authorList>
    </citation>
    <scope>NUCLEOTIDE SEQUENCE [LARGE SCALE GENOMIC DNA]</scope>
    <source>
        <strain evidence="7 8">DSM 45516</strain>
    </source>
</reference>
<dbReference type="PANTHER" id="PTHR30346:SF0">
    <property type="entry name" value="HCA OPERON TRANSCRIPTIONAL ACTIVATOR HCAR"/>
    <property type="match status" value="1"/>
</dbReference>
<dbReference type="PRINTS" id="PR00039">
    <property type="entry name" value="HTHLYSR"/>
</dbReference>
<dbReference type="PROSITE" id="PS50931">
    <property type="entry name" value="HTH_LYSR"/>
    <property type="match status" value="1"/>
</dbReference>
<keyword evidence="8" id="KW-1185">Reference proteome</keyword>
<evidence type="ECO:0000313" key="7">
    <source>
        <dbReference type="EMBL" id="MBP2191033.1"/>
    </source>
</evidence>
<evidence type="ECO:0000256" key="4">
    <source>
        <dbReference type="ARBA" id="ARBA00023159"/>
    </source>
</evidence>
<dbReference type="PANTHER" id="PTHR30346">
    <property type="entry name" value="TRANSCRIPTIONAL DUAL REGULATOR HCAR-RELATED"/>
    <property type="match status" value="1"/>
</dbReference>
<evidence type="ECO:0000256" key="2">
    <source>
        <dbReference type="ARBA" id="ARBA00023015"/>
    </source>
</evidence>
<feature type="domain" description="HTH lysR-type" evidence="6">
    <location>
        <begin position="1"/>
        <end position="58"/>
    </location>
</feature>
<comment type="similarity">
    <text evidence="1">Belongs to the LysR transcriptional regulatory family.</text>
</comment>
<evidence type="ECO:0000256" key="3">
    <source>
        <dbReference type="ARBA" id="ARBA00023125"/>
    </source>
</evidence>
<dbReference type="GO" id="GO:0003677">
    <property type="term" value="F:DNA binding"/>
    <property type="evidence" value="ECO:0007669"/>
    <property type="project" value="UniProtKB-KW"/>
</dbReference>
<dbReference type="Gene3D" id="1.10.10.10">
    <property type="entry name" value="Winged helix-like DNA-binding domain superfamily/Winged helix DNA-binding domain"/>
    <property type="match status" value="1"/>
</dbReference>
<dbReference type="EMBL" id="JAGGMR010000001">
    <property type="protein sequence ID" value="MBP2191033.1"/>
    <property type="molecule type" value="Genomic_DNA"/>
</dbReference>
<dbReference type="InterPro" id="IPR000847">
    <property type="entry name" value="LysR_HTH_N"/>
</dbReference>
<evidence type="ECO:0000259" key="6">
    <source>
        <dbReference type="PROSITE" id="PS50931"/>
    </source>
</evidence>
<dbReference type="SUPFAM" id="SSF46785">
    <property type="entry name" value="Winged helix' DNA-binding domain"/>
    <property type="match status" value="1"/>
</dbReference>
<keyword evidence="2" id="KW-0805">Transcription regulation</keyword>
<sequence>MDLQLLRKFLVVAEELHFGRAATRLHIAQSPLSQQIRRLETELGVTLFTRTTRNVTLTAAGEAFMPEARALLAHADRAREIAAAHATGKRGRLRLSYVGSAAFEVLPRLLRSYRRSAPDVEIDLREHTTAEQLDALAAGNTQIALLRHTPVLPGVSSCLLRTEPLLAALPTGHRLAGRAVLPVEMLAEESFILFPRDQGPTFHDQLISLCHQAGFAPRIRHETRHMATTVSLVAAGLGISLVPASVRALRTQDITYVPLADTAAGIDLTMAWRTDAAGPTVHRFIECARAWIDHGEIATSRAGAAPAG</sequence>
<name>A0ABS4QIY1_9NOCA</name>
<organism evidence="7 8">
    <name type="scientific">Nocardia goodfellowii</name>
    <dbReference type="NCBI Taxonomy" id="882446"/>
    <lineage>
        <taxon>Bacteria</taxon>
        <taxon>Bacillati</taxon>
        <taxon>Actinomycetota</taxon>
        <taxon>Actinomycetes</taxon>
        <taxon>Mycobacteriales</taxon>
        <taxon>Nocardiaceae</taxon>
        <taxon>Nocardia</taxon>
    </lineage>
</organism>
<dbReference type="SUPFAM" id="SSF53850">
    <property type="entry name" value="Periplasmic binding protein-like II"/>
    <property type="match status" value="1"/>
</dbReference>
<dbReference type="InterPro" id="IPR036390">
    <property type="entry name" value="WH_DNA-bd_sf"/>
</dbReference>
<protein>
    <submittedName>
        <fullName evidence="7">DNA-binding transcriptional LysR family regulator</fullName>
    </submittedName>
</protein>
<keyword evidence="4" id="KW-0010">Activator</keyword>
<dbReference type="InterPro" id="IPR005119">
    <property type="entry name" value="LysR_subst-bd"/>
</dbReference>
<comment type="caution">
    <text evidence="7">The sequence shown here is derived from an EMBL/GenBank/DDBJ whole genome shotgun (WGS) entry which is preliminary data.</text>
</comment>
<evidence type="ECO:0000256" key="5">
    <source>
        <dbReference type="ARBA" id="ARBA00023163"/>
    </source>
</evidence>
<dbReference type="Gene3D" id="3.40.190.10">
    <property type="entry name" value="Periplasmic binding protein-like II"/>
    <property type="match status" value="2"/>
</dbReference>
<dbReference type="Pfam" id="PF03466">
    <property type="entry name" value="LysR_substrate"/>
    <property type="match status" value="1"/>
</dbReference>
<keyword evidence="3 7" id="KW-0238">DNA-binding</keyword>
<gene>
    <name evidence="7" type="ORF">BJ987_003934</name>
</gene>
<dbReference type="Pfam" id="PF00126">
    <property type="entry name" value="HTH_1"/>
    <property type="match status" value="1"/>
</dbReference>
<dbReference type="RefSeq" id="WP_307869679.1">
    <property type="nucleotide sequence ID" value="NZ_JAGGMR010000001.1"/>
</dbReference>
<keyword evidence="5" id="KW-0804">Transcription</keyword>
<evidence type="ECO:0000256" key="1">
    <source>
        <dbReference type="ARBA" id="ARBA00009437"/>
    </source>
</evidence>
<dbReference type="Proteomes" id="UP001519325">
    <property type="component" value="Unassembled WGS sequence"/>
</dbReference>
<dbReference type="InterPro" id="IPR036388">
    <property type="entry name" value="WH-like_DNA-bd_sf"/>
</dbReference>
<accession>A0ABS4QIY1</accession>
<evidence type="ECO:0000313" key="8">
    <source>
        <dbReference type="Proteomes" id="UP001519325"/>
    </source>
</evidence>
<proteinExistence type="inferred from homology"/>
<dbReference type="CDD" id="cd08414">
    <property type="entry name" value="PBP2_LTTR_aromatics_like"/>
    <property type="match status" value="1"/>
</dbReference>